<dbReference type="PANTHER" id="PTHR33375:SF1">
    <property type="entry name" value="CHROMOSOME-PARTITIONING PROTEIN PARB-RELATED"/>
    <property type="match status" value="1"/>
</dbReference>
<dbReference type="InterPro" id="IPR003115">
    <property type="entry name" value="ParB_N"/>
</dbReference>
<accession>B8FLQ0</accession>
<keyword evidence="3" id="KW-0238">DNA-binding</keyword>
<dbReference type="GO" id="GO:0003677">
    <property type="term" value="F:DNA binding"/>
    <property type="evidence" value="ECO:0007669"/>
    <property type="project" value="UniProtKB-KW"/>
</dbReference>
<dbReference type="InterPro" id="IPR036086">
    <property type="entry name" value="ParB/Sulfiredoxin_sf"/>
</dbReference>
<gene>
    <name evidence="5" type="ordered locus">Dalk_3716</name>
</gene>
<dbReference type="InterPro" id="IPR057240">
    <property type="entry name" value="ParB_dimer_C"/>
</dbReference>
<evidence type="ECO:0000256" key="2">
    <source>
        <dbReference type="ARBA" id="ARBA00022829"/>
    </source>
</evidence>
<dbReference type="FunFam" id="1.10.10.2830:FF:000001">
    <property type="entry name" value="Chromosome partitioning protein ParB"/>
    <property type="match status" value="1"/>
</dbReference>
<dbReference type="eggNOG" id="COG1475">
    <property type="taxonomic scope" value="Bacteria"/>
</dbReference>
<dbReference type="InterPro" id="IPR041468">
    <property type="entry name" value="HTH_ParB/Spo0J"/>
</dbReference>
<dbReference type="GO" id="GO:0005694">
    <property type="term" value="C:chromosome"/>
    <property type="evidence" value="ECO:0007669"/>
    <property type="project" value="TreeGrafter"/>
</dbReference>
<protein>
    <submittedName>
        <fullName evidence="5">ParB-like partition protein</fullName>
    </submittedName>
</protein>
<reference evidence="5 6" key="1">
    <citation type="journal article" date="2012" name="Environ. Microbiol.">
        <title>The genome sequence of Desulfatibacillum alkenivorans AK-01: a blueprint for anaerobic alkane oxidation.</title>
        <authorList>
            <person name="Callaghan A.V."/>
            <person name="Morris B.E."/>
            <person name="Pereira I.A."/>
            <person name="McInerney M.J."/>
            <person name="Austin R.N."/>
            <person name="Groves J.T."/>
            <person name="Kukor J.J."/>
            <person name="Suflita J.M."/>
            <person name="Young L.Y."/>
            <person name="Zylstra G.J."/>
            <person name="Wawrik B."/>
        </authorList>
    </citation>
    <scope>NUCLEOTIDE SEQUENCE [LARGE SCALE GENOMIC DNA]</scope>
    <source>
        <strain evidence="5 6">AK-01</strain>
    </source>
</reference>
<dbReference type="InterPro" id="IPR001387">
    <property type="entry name" value="Cro/C1-type_HTH"/>
</dbReference>
<dbReference type="AlphaFoldDB" id="B8FLQ0"/>
<dbReference type="CDD" id="cd00093">
    <property type="entry name" value="HTH_XRE"/>
    <property type="match status" value="1"/>
</dbReference>
<keyword evidence="6" id="KW-1185">Reference proteome</keyword>
<dbReference type="Pfam" id="PF02195">
    <property type="entry name" value="ParB_N"/>
    <property type="match status" value="1"/>
</dbReference>
<evidence type="ECO:0000256" key="3">
    <source>
        <dbReference type="ARBA" id="ARBA00023125"/>
    </source>
</evidence>
<sequence length="296" mass="33534">MKKTDSAKKTKRNVLGRGLDAFLPEAVSTAQESPENYFECDVDDIVPNQFQPRTIFSQEELAELSESIAEQGVIQPLVVRKNQQDLYELIAGERRLRASKMAGLSRVPVIVVEASDEKVLQMTIVENIQREDLNPLEECQAYHRLMEECSLTQEEVAKRVGKKRSTVANFLRLKNLPRLIQDGIRENVISMGHARAILGLEESPDQLTAYRETVKKALSVRATESLVNRLKKAKDAKPKPTEPDSNAIYMNHLCDELSRQFGTKVEINKNGKRGALKIEFYNEQDLDRIVTLLKNA</sequence>
<dbReference type="CDD" id="cd16393">
    <property type="entry name" value="SPO0J_N"/>
    <property type="match status" value="1"/>
</dbReference>
<dbReference type="InterPro" id="IPR004437">
    <property type="entry name" value="ParB/RepB/Spo0J"/>
</dbReference>
<dbReference type="EMBL" id="CP001322">
    <property type="protein sequence ID" value="ACL05404.1"/>
    <property type="molecule type" value="Genomic_DNA"/>
</dbReference>
<dbReference type="Pfam" id="PF17762">
    <property type="entry name" value="HTH_ParB"/>
    <property type="match status" value="1"/>
</dbReference>
<proteinExistence type="inferred from homology"/>
<dbReference type="GO" id="GO:0007059">
    <property type="term" value="P:chromosome segregation"/>
    <property type="evidence" value="ECO:0007669"/>
    <property type="project" value="UniProtKB-KW"/>
</dbReference>
<dbReference type="HOGENOM" id="CLU_023853_0_0_7"/>
<dbReference type="Gene3D" id="1.10.10.2830">
    <property type="match status" value="1"/>
</dbReference>
<feature type="domain" description="HTH cro/C1-type" evidence="4">
    <location>
        <begin position="144"/>
        <end position="179"/>
    </location>
</feature>
<dbReference type="FunFam" id="3.90.1530.30:FF:000001">
    <property type="entry name" value="Chromosome partitioning protein ParB"/>
    <property type="match status" value="1"/>
</dbReference>
<dbReference type="SMART" id="SM00470">
    <property type="entry name" value="ParB"/>
    <property type="match status" value="1"/>
</dbReference>
<dbReference type="RefSeq" id="WP_015948458.1">
    <property type="nucleotide sequence ID" value="NC_011768.1"/>
</dbReference>
<dbReference type="KEGG" id="dal:Dalk_3716"/>
<dbReference type="Gene3D" id="3.90.1530.30">
    <property type="match status" value="1"/>
</dbReference>
<dbReference type="Pfam" id="PF23552">
    <property type="entry name" value="ParB_C"/>
    <property type="match status" value="1"/>
</dbReference>
<keyword evidence="2" id="KW-0159">Chromosome partition</keyword>
<evidence type="ECO:0000313" key="6">
    <source>
        <dbReference type="Proteomes" id="UP000000739"/>
    </source>
</evidence>
<dbReference type="NCBIfam" id="TIGR00180">
    <property type="entry name" value="parB_part"/>
    <property type="match status" value="1"/>
</dbReference>
<evidence type="ECO:0000313" key="5">
    <source>
        <dbReference type="EMBL" id="ACL05404.1"/>
    </source>
</evidence>
<name>B8FLQ0_DESAL</name>
<dbReference type="GO" id="GO:0045881">
    <property type="term" value="P:positive regulation of sporulation resulting in formation of a cellular spore"/>
    <property type="evidence" value="ECO:0007669"/>
    <property type="project" value="TreeGrafter"/>
</dbReference>
<dbReference type="PANTHER" id="PTHR33375">
    <property type="entry name" value="CHROMOSOME-PARTITIONING PROTEIN PARB-RELATED"/>
    <property type="match status" value="1"/>
</dbReference>
<evidence type="ECO:0000259" key="4">
    <source>
        <dbReference type="PROSITE" id="PS50943"/>
    </source>
</evidence>
<evidence type="ECO:0000256" key="1">
    <source>
        <dbReference type="ARBA" id="ARBA00006295"/>
    </source>
</evidence>
<dbReference type="Proteomes" id="UP000000739">
    <property type="component" value="Chromosome"/>
</dbReference>
<comment type="similarity">
    <text evidence="1">Belongs to the ParB family.</text>
</comment>
<organism evidence="5 6">
    <name type="scientific">Desulfatibacillum aliphaticivorans</name>
    <dbReference type="NCBI Taxonomy" id="218208"/>
    <lineage>
        <taxon>Bacteria</taxon>
        <taxon>Pseudomonadati</taxon>
        <taxon>Thermodesulfobacteriota</taxon>
        <taxon>Desulfobacteria</taxon>
        <taxon>Desulfobacterales</taxon>
        <taxon>Desulfatibacillaceae</taxon>
        <taxon>Desulfatibacillum</taxon>
    </lineage>
</organism>
<dbReference type="InterPro" id="IPR050336">
    <property type="entry name" value="Chromosome_partition/occlusion"/>
</dbReference>
<dbReference type="PROSITE" id="PS50943">
    <property type="entry name" value="HTH_CROC1"/>
    <property type="match status" value="1"/>
</dbReference>
<dbReference type="SUPFAM" id="SSF110849">
    <property type="entry name" value="ParB/Sulfiredoxin"/>
    <property type="match status" value="1"/>
</dbReference>